<dbReference type="KEGG" id="vcw:GJQ55_00720"/>
<gene>
    <name evidence="3" type="ORF">GJQ55_00720</name>
</gene>
<feature type="domain" description="DUF4426" evidence="2">
    <location>
        <begin position="32"/>
        <end position="154"/>
    </location>
</feature>
<dbReference type="InterPro" id="IPR025218">
    <property type="entry name" value="DUF4426"/>
</dbReference>
<dbReference type="Gene3D" id="2.60.40.3340">
    <property type="entry name" value="Domain of unknown function DUF4426"/>
    <property type="match status" value="1"/>
</dbReference>
<dbReference type="Pfam" id="PF14467">
    <property type="entry name" value="DUF4426"/>
    <property type="match status" value="1"/>
</dbReference>
<evidence type="ECO:0000313" key="3">
    <source>
        <dbReference type="EMBL" id="QQD23083.1"/>
    </source>
</evidence>
<evidence type="ECO:0000259" key="2">
    <source>
        <dbReference type="Pfam" id="PF14467"/>
    </source>
</evidence>
<dbReference type="AlphaFoldDB" id="A0A9X7YMK8"/>
<protein>
    <submittedName>
        <fullName evidence="3">DUF4426 domain-containing protein</fullName>
    </submittedName>
</protein>
<evidence type="ECO:0000256" key="1">
    <source>
        <dbReference type="SAM" id="SignalP"/>
    </source>
</evidence>
<dbReference type="Proteomes" id="UP000596074">
    <property type="component" value="Chromosome"/>
</dbReference>
<feature type="signal peptide" evidence="1">
    <location>
        <begin position="1"/>
        <end position="25"/>
    </location>
</feature>
<dbReference type="RefSeq" id="WP_228345597.1">
    <property type="nucleotide sequence ID" value="NZ_CP046056.1"/>
</dbReference>
<dbReference type="EMBL" id="CP046056">
    <property type="protein sequence ID" value="QQD23083.1"/>
    <property type="molecule type" value="Genomic_DNA"/>
</dbReference>
<proteinExistence type="predicted"/>
<reference evidence="3 4" key="1">
    <citation type="submission" date="2019-11" db="EMBL/GenBank/DDBJ databases">
        <title>Venatorbacter sp. nov. a predator of Campylobacter and other Gram-negative bacteria.</title>
        <authorList>
            <person name="Saeedi A."/>
            <person name="Cummings N.J."/>
            <person name="Connerton I.F."/>
            <person name="Connerton P.L."/>
        </authorList>
    </citation>
    <scope>NUCLEOTIDE SEQUENCE [LARGE SCALE GENOMIC DNA]</scope>
    <source>
        <strain evidence="3">XL5</strain>
    </source>
</reference>
<sequence>MKTLQHHVMTLICLLAVAFSPLSLANSRGEQKQVFGDYEVHYIGLTSSFLTPEVAAAYGIDRSRSLGFLSISVLQSQSGQELAVPVRAKLTGTIRNLIGQTRTLEFREIKETNAVYYISTFRFDDEDMYTVQLQATPEGQTRTFDVKFSQRFYQQ</sequence>
<evidence type="ECO:0000313" key="4">
    <source>
        <dbReference type="Proteomes" id="UP000596074"/>
    </source>
</evidence>
<accession>A0A9X7YMK8</accession>
<feature type="chain" id="PRO_5040849298" evidence="1">
    <location>
        <begin position="26"/>
        <end position="155"/>
    </location>
</feature>
<organism evidence="3 4">
    <name type="scientific">Venatoribacter cucullus</name>
    <dbReference type="NCBI Taxonomy" id="2661630"/>
    <lineage>
        <taxon>Bacteria</taxon>
        <taxon>Pseudomonadati</taxon>
        <taxon>Pseudomonadota</taxon>
        <taxon>Gammaproteobacteria</taxon>
        <taxon>Oceanospirillales</taxon>
        <taxon>Oceanospirillaceae</taxon>
        <taxon>Venatoribacter</taxon>
    </lineage>
</organism>
<keyword evidence="4" id="KW-1185">Reference proteome</keyword>
<keyword evidence="1" id="KW-0732">Signal</keyword>
<name>A0A9X7YMK8_9GAMM</name>